<evidence type="ECO:0000256" key="2">
    <source>
        <dbReference type="ARBA" id="ARBA00022574"/>
    </source>
</evidence>
<keyword evidence="5 11" id="KW-0256">Endoplasmic reticulum</keyword>
<evidence type="ECO:0000256" key="8">
    <source>
        <dbReference type="ARBA" id="ARBA00022989"/>
    </source>
</evidence>
<keyword evidence="6" id="KW-0931">ER-Golgi transport</keyword>
<name>A0A899FU22_9ASCO</name>
<dbReference type="GO" id="GO:0015031">
    <property type="term" value="P:protein transport"/>
    <property type="evidence" value="ECO:0007669"/>
    <property type="project" value="UniProtKB-KW"/>
</dbReference>
<dbReference type="InterPro" id="IPR036858">
    <property type="entry name" value="Cyclin-dep_kinase_reg-sub_sf"/>
</dbReference>
<dbReference type="Gene3D" id="3.30.170.10">
    <property type="entry name" value="Cyclin-dependent kinase, regulatory subunit"/>
    <property type="match status" value="1"/>
</dbReference>
<keyword evidence="1 11" id="KW-0813">Transport</keyword>
<keyword evidence="9 11" id="KW-0472">Membrane</keyword>
<evidence type="ECO:0000256" key="10">
    <source>
        <dbReference type="RuleBase" id="RU311113"/>
    </source>
</evidence>
<keyword evidence="10" id="KW-0132">Cell division</keyword>
<dbReference type="GO" id="GO:0003400">
    <property type="term" value="P:regulation of COPII vesicle coating"/>
    <property type="evidence" value="ECO:0007669"/>
    <property type="project" value="UniProtKB-UniRule"/>
</dbReference>
<keyword evidence="13" id="KW-1185">Reference proteome</keyword>
<keyword evidence="3 11" id="KW-0812">Transmembrane</keyword>
<dbReference type="InterPro" id="IPR045260">
    <property type="entry name" value="Sec12-like"/>
</dbReference>
<evidence type="ECO:0000256" key="1">
    <source>
        <dbReference type="ARBA" id="ARBA00022448"/>
    </source>
</evidence>
<evidence type="ECO:0000256" key="9">
    <source>
        <dbReference type="ARBA" id="ARBA00023136"/>
    </source>
</evidence>
<comment type="subcellular location">
    <subcellularLocation>
        <location evidence="11">Endoplasmic reticulum membrane</location>
        <topology evidence="11">Single-pass type II membrane protein</topology>
    </subcellularLocation>
    <subcellularLocation>
        <location evidence="11">Golgi apparatus membrane</location>
        <topology evidence="11">Single-pass type II membrane protein</topology>
    </subcellularLocation>
</comment>
<keyword evidence="2 11" id="KW-0853">WD repeat</keyword>
<evidence type="ECO:0000256" key="6">
    <source>
        <dbReference type="ARBA" id="ARBA00022892"/>
    </source>
</evidence>
<dbReference type="Gene3D" id="2.130.10.10">
    <property type="entry name" value="YVTN repeat-like/Quinoprotein amine dehydrogenase"/>
    <property type="match status" value="1"/>
</dbReference>
<reference evidence="12" key="1">
    <citation type="submission" date="2020-06" db="EMBL/GenBank/DDBJ databases">
        <title>Genomes of multiple members of Pneumocystis genus reveal paths to human pathogen Pneumocystis jirovecii.</title>
        <authorList>
            <person name="Cisse O.H."/>
            <person name="Ma L."/>
            <person name="Dekker J."/>
            <person name="Khil P."/>
            <person name="Jo J."/>
            <person name="Brenchley J."/>
            <person name="Blair R."/>
            <person name="Pahar B."/>
            <person name="Chabe M."/>
            <person name="Van Rompay K.A."/>
            <person name="Keesler R."/>
            <person name="Sukura A."/>
            <person name="Hirsch V."/>
            <person name="Kutty G."/>
            <person name="Liu Y."/>
            <person name="Peng L."/>
            <person name="Chen J."/>
            <person name="Song J."/>
            <person name="Weissenbacher-Lang C."/>
            <person name="Xu J."/>
            <person name="Upham N.S."/>
            <person name="Stajich J.E."/>
            <person name="Cuomo C.A."/>
            <person name="Cushion M.T."/>
            <person name="Kovacs J.A."/>
        </authorList>
    </citation>
    <scope>NUCLEOTIDE SEQUENCE</scope>
    <source>
        <strain evidence="12">2A</strain>
    </source>
</reference>
<dbReference type="PANTHER" id="PTHR23284:SF0">
    <property type="entry name" value="PROLACTIN REGULATORY ELEMENT-BINDING PROTEIN"/>
    <property type="match status" value="1"/>
</dbReference>
<dbReference type="OrthoDB" id="2013972at2759"/>
<comment type="similarity">
    <text evidence="10">Belongs to the CKS family.</text>
</comment>
<dbReference type="PRINTS" id="PR00296">
    <property type="entry name" value="CYCLINKINASE"/>
</dbReference>
<dbReference type="PANTHER" id="PTHR23284">
    <property type="entry name" value="PROLACTIN REGULATORY ELEMENT BINDING PROTEIN"/>
    <property type="match status" value="1"/>
</dbReference>
<comment type="function">
    <text evidence="11">Guanine nucleotide-exchange factor (GEF) required for the formation or budding of transport vesicles from the ER.</text>
</comment>
<dbReference type="SUPFAM" id="SSF50978">
    <property type="entry name" value="WD40 repeat-like"/>
    <property type="match status" value="1"/>
</dbReference>
<dbReference type="InterPro" id="IPR036322">
    <property type="entry name" value="WD40_repeat_dom_sf"/>
</dbReference>
<evidence type="ECO:0000256" key="4">
    <source>
        <dbReference type="ARBA" id="ARBA00022737"/>
    </source>
</evidence>
<dbReference type="GO" id="GO:0016538">
    <property type="term" value="F:cyclin-dependent protein serine/threonine kinase regulator activity"/>
    <property type="evidence" value="ECO:0007669"/>
    <property type="project" value="InterPro"/>
</dbReference>
<feature type="transmembrane region" description="Helical" evidence="11">
    <location>
        <begin position="379"/>
        <end position="399"/>
    </location>
</feature>
<accession>A0A899FU22</accession>
<comment type="similarity">
    <text evidence="11">Belongs to the WD repeat SEC12 family.</text>
</comment>
<dbReference type="InterPro" id="IPR000789">
    <property type="entry name" value="Cyclin-dep_kinase_reg-sub"/>
</dbReference>
<dbReference type="Pfam" id="PF01111">
    <property type="entry name" value="CKS"/>
    <property type="match status" value="1"/>
</dbReference>
<keyword evidence="7 11" id="KW-0653">Protein transport</keyword>
<dbReference type="GO" id="GO:0006888">
    <property type="term" value="P:endoplasmic reticulum to Golgi vesicle-mediated transport"/>
    <property type="evidence" value="ECO:0007669"/>
    <property type="project" value="UniProtKB-UniRule"/>
</dbReference>
<sequence>MHESLKKRPIRYLTEAERSRLEEFIENIHYSTRYSDDTHEYRHVILPKSMLKVIPKDYFNQETGTLKILHEEEWRGLGITQSLGWQHYEIHTVLVRMKLVQTVSVEIPAYALGFLSESHIVVAGGGGNVSSGVDNQFRIYSITKDGFLKLEMVYELPMKDAPMSLAIDLSNNMILAGVNELGAASGGKNNHLHLFQYNQEKKTISILKSISVFPRSSSSDWDNYQRITRFNYRRTLLAIASANGYFALLKYPSLKLLNIVASIKPKVMDLDFSLDDTKLVYVSSSKLYTHILSTKRLIHVQSLKEGSFRTIRWINKNSLITIIHRHGKSPLLQRWDSDFSAENDINSKKTLWFQTNARSLYKTSRAVTSMEIAHNYGCAIVACADLSIIIIDIYTLTILQRKTKIHDFSITSLIIHPKGTHIFTASADARLQVIKVSYKKGLSNTVFFLFFATITGILAVTSIIYPAFYLFLGQINISFLFFDLLKI</sequence>
<dbReference type="GO" id="GO:0051301">
    <property type="term" value="P:cell division"/>
    <property type="evidence" value="ECO:0007669"/>
    <property type="project" value="UniProtKB-UniRule"/>
</dbReference>
<evidence type="ECO:0000313" key="12">
    <source>
        <dbReference type="EMBL" id="QSL64173.1"/>
    </source>
</evidence>
<keyword evidence="4 11" id="KW-0677">Repeat</keyword>
<dbReference type="EMBL" id="CP054532">
    <property type="protein sequence ID" value="QSL64173.1"/>
    <property type="molecule type" value="Genomic_DNA"/>
</dbReference>
<evidence type="ECO:0000256" key="11">
    <source>
        <dbReference type="RuleBase" id="RU369019"/>
    </source>
</evidence>
<protein>
    <recommendedName>
        <fullName evidence="10 11">Multifunctional fusion protein</fullName>
    </recommendedName>
    <domain>
        <recommendedName>
            <fullName evidence="10">Cyclin-dependent kinases regulatory subunit</fullName>
        </recommendedName>
    </domain>
    <domain>
        <recommendedName>
            <fullName evidence="11">Guanine nucleotide-exchange factor SEC12</fullName>
        </recommendedName>
    </domain>
</protein>
<dbReference type="GO" id="GO:0005789">
    <property type="term" value="C:endoplasmic reticulum membrane"/>
    <property type="evidence" value="ECO:0007669"/>
    <property type="project" value="UniProtKB-SubCell"/>
</dbReference>
<dbReference type="GO" id="GO:0005085">
    <property type="term" value="F:guanyl-nucleotide exchange factor activity"/>
    <property type="evidence" value="ECO:0007669"/>
    <property type="project" value="InterPro"/>
</dbReference>
<comment type="function">
    <text evidence="10">Binds to the catalytic subunit of the cyclin dependent kinases and is essential for their biological function.</text>
</comment>
<feature type="transmembrane region" description="Helical" evidence="11">
    <location>
        <begin position="441"/>
        <end position="461"/>
    </location>
</feature>
<dbReference type="InterPro" id="IPR015943">
    <property type="entry name" value="WD40/YVTN_repeat-like_dom_sf"/>
</dbReference>
<evidence type="ECO:0000256" key="5">
    <source>
        <dbReference type="ARBA" id="ARBA00022824"/>
    </source>
</evidence>
<evidence type="ECO:0000256" key="3">
    <source>
        <dbReference type="ARBA" id="ARBA00022692"/>
    </source>
</evidence>
<dbReference type="GO" id="GO:0000139">
    <property type="term" value="C:Golgi membrane"/>
    <property type="evidence" value="ECO:0007669"/>
    <property type="project" value="UniProtKB-SubCell"/>
</dbReference>
<keyword evidence="8 11" id="KW-1133">Transmembrane helix</keyword>
<organism evidence="12 13">
    <name type="scientific">Pneumocystis wakefieldiae</name>
    <dbReference type="NCBI Taxonomy" id="38082"/>
    <lineage>
        <taxon>Eukaryota</taxon>
        <taxon>Fungi</taxon>
        <taxon>Dikarya</taxon>
        <taxon>Ascomycota</taxon>
        <taxon>Taphrinomycotina</taxon>
        <taxon>Pneumocystomycetes</taxon>
        <taxon>Pneumocystaceae</taxon>
        <taxon>Pneumocystis</taxon>
    </lineage>
</organism>
<gene>
    <name evidence="12" type="ORF">MERGE_000328</name>
</gene>
<dbReference type="SUPFAM" id="SSF55637">
    <property type="entry name" value="Cell cycle regulatory proteins"/>
    <property type="match status" value="1"/>
</dbReference>
<evidence type="ECO:0000313" key="13">
    <source>
        <dbReference type="Proteomes" id="UP000663699"/>
    </source>
</evidence>
<evidence type="ECO:0000256" key="7">
    <source>
        <dbReference type="ARBA" id="ARBA00022927"/>
    </source>
</evidence>
<dbReference type="Proteomes" id="UP000663699">
    <property type="component" value="Chromosome 1"/>
</dbReference>
<keyword evidence="10" id="KW-0131">Cell cycle</keyword>
<dbReference type="AlphaFoldDB" id="A0A899FU22"/>
<comment type="caution">
    <text evidence="11">Lacks conserved residue(s) required for the propagation of feature annotation.</text>
</comment>
<proteinExistence type="inferred from homology"/>
<dbReference type="SMART" id="SM01084">
    <property type="entry name" value="CKS"/>
    <property type="match status" value="1"/>
</dbReference>